<proteinExistence type="predicted"/>
<dbReference type="RefSeq" id="XP_002733928.1">
    <property type="nucleotide sequence ID" value="XM_002733882.2"/>
</dbReference>
<dbReference type="Proteomes" id="UP000694865">
    <property type="component" value="Unplaced"/>
</dbReference>
<dbReference type="GeneID" id="100368570"/>
<keyword evidence="2" id="KW-1185">Reference proteome</keyword>
<feature type="region of interest" description="Disordered" evidence="1">
    <location>
        <begin position="42"/>
        <end position="61"/>
    </location>
</feature>
<feature type="compositionally biased region" description="Basic and acidic residues" evidence="1">
    <location>
        <begin position="125"/>
        <end position="136"/>
    </location>
</feature>
<gene>
    <name evidence="3" type="primary">LOC100368570</name>
</gene>
<feature type="compositionally biased region" description="Low complexity" evidence="1">
    <location>
        <begin position="42"/>
        <end position="56"/>
    </location>
</feature>
<name>A0ABM0GNL9_SACKO</name>
<protein>
    <submittedName>
        <fullName evidence="3">Uncharacterized protein LOC100368570</fullName>
    </submittedName>
</protein>
<evidence type="ECO:0000313" key="3">
    <source>
        <dbReference type="RefSeq" id="XP_002733928.1"/>
    </source>
</evidence>
<organism evidence="2 3">
    <name type="scientific">Saccoglossus kowalevskii</name>
    <name type="common">Acorn worm</name>
    <dbReference type="NCBI Taxonomy" id="10224"/>
    <lineage>
        <taxon>Eukaryota</taxon>
        <taxon>Metazoa</taxon>
        <taxon>Hemichordata</taxon>
        <taxon>Enteropneusta</taxon>
        <taxon>Harrimaniidae</taxon>
        <taxon>Saccoglossus</taxon>
    </lineage>
</organism>
<evidence type="ECO:0000313" key="2">
    <source>
        <dbReference type="Proteomes" id="UP000694865"/>
    </source>
</evidence>
<accession>A0ABM0GNL9</accession>
<sequence length="253" mass="28217">MYKDTDDVLRRKVLATFPPISVSGNSRLRRAESMESLSLYSKSKASNSWSSSSSQSTQPLMKIRKRTTHNLINPRYSRALAEESPLLTRSHTTIGLNTMGKDTVLQPAKRAAIKTTNEGSIVQPTRERKTSKEGRESSTTASSSLPKVQEEQTSMPIARPRKGIQRELTLIIKYEGGECVQETFNGRRASLTLPKEDENASEIVGFLAPAKNQSILQWLEKCHFTGFDDVDHDSVDTHDHLPALVTKETDITT</sequence>
<reference evidence="3" key="1">
    <citation type="submission" date="2025-08" db="UniProtKB">
        <authorList>
            <consortium name="RefSeq"/>
        </authorList>
    </citation>
    <scope>IDENTIFICATION</scope>
    <source>
        <tissue evidence="3">Testes</tissue>
    </source>
</reference>
<feature type="region of interest" description="Disordered" evidence="1">
    <location>
        <begin position="114"/>
        <end position="161"/>
    </location>
</feature>
<feature type="compositionally biased region" description="Polar residues" evidence="1">
    <location>
        <begin position="137"/>
        <end position="155"/>
    </location>
</feature>
<evidence type="ECO:0000256" key="1">
    <source>
        <dbReference type="SAM" id="MobiDB-lite"/>
    </source>
</evidence>
<feature type="compositionally biased region" description="Polar residues" evidence="1">
    <location>
        <begin position="114"/>
        <end position="123"/>
    </location>
</feature>